<evidence type="ECO:0000256" key="5">
    <source>
        <dbReference type="ARBA" id="ARBA00022801"/>
    </source>
</evidence>
<comment type="similarity">
    <text evidence="1">Belongs to the ribonuclease N1/T1 family.</text>
</comment>
<keyword evidence="6" id="KW-1015">Disulfide bond</keyword>
<sequence>MKISVAYAFTLAVAFGSALPTKELHSRDDPDFVPVTFVDAPSKSFTCGSTTYSETDVYDGVAWGTILQDAGQTKGMAKYPHQFNNGEDLNLSSKCKAGDPDMQEYPLKQGTYYNGGNQNKKQGPDRVVYLHKQGETDPVENLPQATFCGVMTHTGASDNDFVLCS</sequence>
<comment type="caution">
    <text evidence="10">The sequence shown here is derived from an EMBL/GenBank/DDBJ whole genome shotgun (WGS) entry which is preliminary data.</text>
</comment>
<evidence type="ECO:0000256" key="1">
    <source>
        <dbReference type="ARBA" id="ARBA00009006"/>
    </source>
</evidence>
<evidence type="ECO:0000313" key="11">
    <source>
        <dbReference type="Proteomes" id="UP000308549"/>
    </source>
</evidence>
<dbReference type="SUPFAM" id="SSF53933">
    <property type="entry name" value="Microbial ribonucleases"/>
    <property type="match status" value="1"/>
</dbReference>
<dbReference type="Proteomes" id="UP000308549">
    <property type="component" value="Unassembled WGS sequence"/>
</dbReference>
<evidence type="ECO:0000256" key="7">
    <source>
        <dbReference type="ARBA" id="ARBA00023239"/>
    </source>
</evidence>
<evidence type="ECO:0000256" key="3">
    <source>
        <dbReference type="ARBA" id="ARBA00022722"/>
    </source>
</evidence>
<keyword evidence="5" id="KW-0378">Hydrolase</keyword>
<feature type="chain" id="PRO_5020974405" description="ribonuclease T1" evidence="9">
    <location>
        <begin position="19"/>
        <end position="165"/>
    </location>
</feature>
<dbReference type="InterPro" id="IPR000026">
    <property type="entry name" value="N1-like"/>
</dbReference>
<gene>
    <name evidence="10" type="ORF">B0A50_00129</name>
</gene>
<dbReference type="InterPro" id="IPR016191">
    <property type="entry name" value="Ribonuclease/ribotoxin"/>
</dbReference>
<evidence type="ECO:0000256" key="4">
    <source>
        <dbReference type="ARBA" id="ARBA00022759"/>
    </source>
</evidence>
<evidence type="ECO:0000313" key="10">
    <source>
        <dbReference type="EMBL" id="TKA34149.1"/>
    </source>
</evidence>
<name>A0A4V5N6A2_9PEZI</name>
<dbReference type="EC" id="4.6.1.24" evidence="2"/>
<evidence type="ECO:0000256" key="8">
    <source>
        <dbReference type="ARBA" id="ARBA00034015"/>
    </source>
</evidence>
<dbReference type="EMBL" id="NAJL01000001">
    <property type="protein sequence ID" value="TKA34149.1"/>
    <property type="molecule type" value="Genomic_DNA"/>
</dbReference>
<keyword evidence="11" id="KW-1185">Reference proteome</keyword>
<dbReference type="Pfam" id="PF00545">
    <property type="entry name" value="Ribonuclease"/>
    <property type="match status" value="1"/>
</dbReference>
<dbReference type="AlphaFoldDB" id="A0A4V5N6A2"/>
<proteinExistence type="inferred from homology"/>
<evidence type="ECO:0000256" key="2">
    <source>
        <dbReference type="ARBA" id="ARBA00012549"/>
    </source>
</evidence>
<evidence type="ECO:0000256" key="9">
    <source>
        <dbReference type="SAM" id="SignalP"/>
    </source>
</evidence>
<evidence type="ECO:0000256" key="6">
    <source>
        <dbReference type="ARBA" id="ARBA00023157"/>
    </source>
</evidence>
<keyword evidence="9" id="KW-0732">Signal</keyword>
<dbReference type="Gene3D" id="3.10.450.30">
    <property type="entry name" value="Microbial ribonucleases"/>
    <property type="match status" value="1"/>
</dbReference>
<dbReference type="OrthoDB" id="5425539at2759"/>
<dbReference type="PANTHER" id="PTHR42104">
    <property type="entry name" value="EXTRACELLULAR GUANYL-SPECIFIC RIBONUCLEASE RNTA (AFU_ORTHOLOGUE AFUA_4G03230)"/>
    <property type="match status" value="1"/>
</dbReference>
<feature type="signal peptide" evidence="9">
    <location>
        <begin position="1"/>
        <end position="18"/>
    </location>
</feature>
<keyword evidence="4" id="KW-0255">Endonuclease</keyword>
<reference evidence="10 11" key="1">
    <citation type="submission" date="2017-03" db="EMBL/GenBank/DDBJ databases">
        <title>Genomes of endolithic fungi from Antarctica.</title>
        <authorList>
            <person name="Coleine C."/>
            <person name="Masonjones S."/>
            <person name="Stajich J.E."/>
        </authorList>
    </citation>
    <scope>NUCLEOTIDE SEQUENCE [LARGE SCALE GENOMIC DNA]</scope>
    <source>
        <strain evidence="10 11">CCFEE 6315</strain>
    </source>
</reference>
<organism evidence="10 11">
    <name type="scientific">Salinomyces thailandicus</name>
    <dbReference type="NCBI Taxonomy" id="706561"/>
    <lineage>
        <taxon>Eukaryota</taxon>
        <taxon>Fungi</taxon>
        <taxon>Dikarya</taxon>
        <taxon>Ascomycota</taxon>
        <taxon>Pezizomycotina</taxon>
        <taxon>Dothideomycetes</taxon>
        <taxon>Dothideomycetidae</taxon>
        <taxon>Mycosphaerellales</taxon>
        <taxon>Teratosphaeriaceae</taxon>
        <taxon>Salinomyces</taxon>
    </lineage>
</organism>
<accession>A0A4V5N6A2</accession>
<keyword evidence="3" id="KW-0540">Nuclease</keyword>
<comment type="catalytic activity">
    <reaction evidence="8">
        <text>[RNA] containing guanosine + H2O = an [RNA fragment]-3'-guanosine-3'-phosphate + a 5'-hydroxy-ribonucleotide-3'-[RNA fragment].</text>
        <dbReference type="EC" id="4.6.1.24"/>
    </reaction>
</comment>
<keyword evidence="7" id="KW-0456">Lyase</keyword>
<protein>
    <recommendedName>
        <fullName evidence="2">ribonuclease T1</fullName>
        <ecNumber evidence="2">4.6.1.24</ecNumber>
    </recommendedName>
</protein>
<dbReference type="GO" id="GO:0046589">
    <property type="term" value="F:ribonuclease T1 activity"/>
    <property type="evidence" value="ECO:0007669"/>
    <property type="project" value="UniProtKB-EC"/>
</dbReference>
<dbReference type="GO" id="GO:0016787">
    <property type="term" value="F:hydrolase activity"/>
    <property type="evidence" value="ECO:0007669"/>
    <property type="project" value="UniProtKB-KW"/>
</dbReference>
<dbReference type="GO" id="GO:0003723">
    <property type="term" value="F:RNA binding"/>
    <property type="evidence" value="ECO:0007669"/>
    <property type="project" value="InterPro"/>
</dbReference>
<dbReference type="PANTHER" id="PTHR42104:SF1">
    <property type="entry name" value="EXTRACELLULAR GUANYL-SPECIFIC RIBONUCLEASE RNTA (AFU_ORTHOLOGUE AFUA_4G03230)"/>
    <property type="match status" value="1"/>
</dbReference>